<accession>A0A448X6Q5</accession>
<reference evidence="2" key="1">
    <citation type="submission" date="2018-11" db="EMBL/GenBank/DDBJ databases">
        <authorList>
            <consortium name="Pathogen Informatics"/>
        </authorList>
    </citation>
    <scope>NUCLEOTIDE SEQUENCE</scope>
</reference>
<sequence>MREHLASTLQPTASAASEAKPNSSHTGHSINDWDELTSLMLTTAEGLSLPVERVIEDLLLPILSCSRTNEELENEVGRSNFRDHYLPSNTPSKRMPYYWT</sequence>
<evidence type="ECO:0000256" key="1">
    <source>
        <dbReference type="SAM" id="MobiDB-lite"/>
    </source>
</evidence>
<protein>
    <submittedName>
        <fullName evidence="2">Uncharacterized protein</fullName>
    </submittedName>
</protein>
<proteinExistence type="predicted"/>
<keyword evidence="3" id="KW-1185">Reference proteome</keyword>
<name>A0A448X6Q5_9PLAT</name>
<comment type="caution">
    <text evidence="2">The sequence shown here is derived from an EMBL/GenBank/DDBJ whole genome shotgun (WGS) entry which is preliminary data.</text>
</comment>
<dbReference type="Proteomes" id="UP000784294">
    <property type="component" value="Unassembled WGS sequence"/>
</dbReference>
<evidence type="ECO:0000313" key="2">
    <source>
        <dbReference type="EMBL" id="VEL29513.1"/>
    </source>
</evidence>
<dbReference type="AlphaFoldDB" id="A0A448X6Q5"/>
<dbReference type="EMBL" id="CAAALY010103853">
    <property type="protein sequence ID" value="VEL29513.1"/>
    <property type="molecule type" value="Genomic_DNA"/>
</dbReference>
<evidence type="ECO:0000313" key="3">
    <source>
        <dbReference type="Proteomes" id="UP000784294"/>
    </source>
</evidence>
<organism evidence="2 3">
    <name type="scientific">Protopolystoma xenopodis</name>
    <dbReference type="NCBI Taxonomy" id="117903"/>
    <lineage>
        <taxon>Eukaryota</taxon>
        <taxon>Metazoa</taxon>
        <taxon>Spiralia</taxon>
        <taxon>Lophotrochozoa</taxon>
        <taxon>Platyhelminthes</taxon>
        <taxon>Monogenea</taxon>
        <taxon>Polyopisthocotylea</taxon>
        <taxon>Polystomatidea</taxon>
        <taxon>Polystomatidae</taxon>
        <taxon>Protopolystoma</taxon>
    </lineage>
</organism>
<gene>
    <name evidence="2" type="ORF">PXEA_LOCUS22953</name>
</gene>
<feature type="region of interest" description="Disordered" evidence="1">
    <location>
        <begin position="1"/>
        <end position="31"/>
    </location>
</feature>
<feature type="compositionally biased region" description="Polar residues" evidence="1">
    <location>
        <begin position="7"/>
        <end position="29"/>
    </location>
</feature>